<keyword evidence="2 4" id="KW-0863">Zinc-finger</keyword>
<dbReference type="AlphaFoldDB" id="A0A7L1NPC4"/>
<keyword evidence="8" id="KW-1185">Reference proteome</keyword>
<keyword evidence="3" id="KW-0862">Zinc</keyword>
<dbReference type="SMART" id="SM00249">
    <property type="entry name" value="PHD"/>
    <property type="match status" value="2"/>
</dbReference>
<feature type="domain" description="RING-type" evidence="5">
    <location>
        <begin position="63"/>
        <end position="112"/>
    </location>
</feature>
<dbReference type="GO" id="GO:0016874">
    <property type="term" value="F:ligase activity"/>
    <property type="evidence" value="ECO:0007669"/>
    <property type="project" value="UniProtKB-KW"/>
</dbReference>
<evidence type="ECO:0000256" key="1">
    <source>
        <dbReference type="ARBA" id="ARBA00022723"/>
    </source>
</evidence>
<dbReference type="InterPro" id="IPR011011">
    <property type="entry name" value="Znf_FYVE_PHD"/>
</dbReference>
<dbReference type="InterPro" id="IPR034732">
    <property type="entry name" value="EPHD"/>
</dbReference>
<dbReference type="SMART" id="SM00184">
    <property type="entry name" value="RING"/>
    <property type="match status" value="2"/>
</dbReference>
<dbReference type="InterPro" id="IPR059102">
    <property type="entry name" value="PHD_PHF7/G2E3-like"/>
</dbReference>
<dbReference type="SUPFAM" id="SSF57903">
    <property type="entry name" value="FYVE/PHD zinc finger"/>
    <property type="match status" value="1"/>
</dbReference>
<dbReference type="Pfam" id="PF26054">
    <property type="entry name" value="PHD_G2E3"/>
    <property type="match status" value="1"/>
</dbReference>
<dbReference type="InterPro" id="IPR051188">
    <property type="entry name" value="PHD-type_Zinc_Finger"/>
</dbReference>
<dbReference type="GO" id="GO:0005634">
    <property type="term" value="C:nucleus"/>
    <property type="evidence" value="ECO:0007669"/>
    <property type="project" value="TreeGrafter"/>
</dbReference>
<dbReference type="PANTHER" id="PTHR12420">
    <property type="entry name" value="PHD FINGER PROTEIN"/>
    <property type="match status" value="1"/>
</dbReference>
<evidence type="ECO:0000259" key="5">
    <source>
        <dbReference type="PROSITE" id="PS50089"/>
    </source>
</evidence>
<dbReference type="InterPro" id="IPR001841">
    <property type="entry name" value="Znf_RING"/>
</dbReference>
<dbReference type="OrthoDB" id="512616at2759"/>
<organism evidence="7 8">
    <name type="scientific">Rhinopomastus cyanomelas</name>
    <name type="common">Common scimitarbill</name>
    <dbReference type="NCBI Taxonomy" id="113115"/>
    <lineage>
        <taxon>Eukaryota</taxon>
        <taxon>Metazoa</taxon>
        <taxon>Chordata</taxon>
        <taxon>Craniata</taxon>
        <taxon>Vertebrata</taxon>
        <taxon>Euteleostomi</taxon>
        <taxon>Archelosauria</taxon>
        <taxon>Archosauria</taxon>
        <taxon>Dinosauria</taxon>
        <taxon>Saurischia</taxon>
        <taxon>Theropoda</taxon>
        <taxon>Coelurosauria</taxon>
        <taxon>Aves</taxon>
        <taxon>Neognathae</taxon>
        <taxon>Neoaves</taxon>
        <taxon>Telluraves</taxon>
        <taxon>Coraciimorphae</taxon>
        <taxon>Bucerotiformes</taxon>
        <taxon>Rhinopomastidae</taxon>
        <taxon>Rhinopomastus</taxon>
    </lineage>
</organism>
<comment type="caution">
    <text evidence="7">The sequence shown here is derived from an EMBL/GenBank/DDBJ whole genome shotgun (WGS) entry which is preliminary data.</text>
</comment>
<keyword evidence="1" id="KW-0479">Metal-binding</keyword>
<feature type="non-terminal residue" evidence="7">
    <location>
        <position position="199"/>
    </location>
</feature>
<dbReference type="EMBL" id="VXBP01007892">
    <property type="protein sequence ID" value="NXO01443.1"/>
    <property type="molecule type" value="Genomic_DNA"/>
</dbReference>
<dbReference type="Proteomes" id="UP000565785">
    <property type="component" value="Unassembled WGS sequence"/>
</dbReference>
<evidence type="ECO:0000313" key="7">
    <source>
        <dbReference type="EMBL" id="NXO01443.1"/>
    </source>
</evidence>
<dbReference type="PROSITE" id="PS50089">
    <property type="entry name" value="ZF_RING_2"/>
    <property type="match status" value="1"/>
</dbReference>
<feature type="non-terminal residue" evidence="7">
    <location>
        <position position="1"/>
    </location>
</feature>
<keyword evidence="7" id="KW-0436">Ligase</keyword>
<evidence type="ECO:0000256" key="2">
    <source>
        <dbReference type="ARBA" id="ARBA00022771"/>
    </source>
</evidence>
<dbReference type="GO" id="GO:0008270">
    <property type="term" value="F:zinc ion binding"/>
    <property type="evidence" value="ECO:0007669"/>
    <property type="project" value="UniProtKB-KW"/>
</dbReference>
<dbReference type="PROSITE" id="PS51805">
    <property type="entry name" value="EPHD"/>
    <property type="match status" value="1"/>
</dbReference>
<sequence length="199" mass="22015">CFVCGESGATITCLATGCGRRFHLPCAVEGGCITQYLPEYRAFCWEHRPEQAVEAAPDTTTTCLICLEHMQDTKSFHTLVCPVCRNAWFHRGCIQGHAACSGTASFQCPLCRNKDQFQEEMLRMGIASPPEWDQEDLEALSARHDRCDAGQCRCPGGREQAEDQGPWQLLLCSSCAAEGTHRRCSGVDNSRDSWECPSC</sequence>
<evidence type="ECO:0000256" key="3">
    <source>
        <dbReference type="ARBA" id="ARBA00022833"/>
    </source>
</evidence>
<reference evidence="7 8" key="1">
    <citation type="submission" date="2019-09" db="EMBL/GenBank/DDBJ databases">
        <title>Bird 10,000 Genomes (B10K) Project - Family phase.</title>
        <authorList>
            <person name="Zhang G."/>
        </authorList>
    </citation>
    <scope>NUCLEOTIDE SEQUENCE [LARGE SCALE GENOMIC DNA]</scope>
    <source>
        <strain evidence="7">B10K-DU-002-35</strain>
        <tissue evidence="7">Muscle</tissue>
    </source>
</reference>
<dbReference type="InterPro" id="IPR019786">
    <property type="entry name" value="Zinc_finger_PHD-type_CS"/>
</dbReference>
<gene>
    <name evidence="7" type="primary">G2e3_6</name>
    <name evidence="7" type="ORF">RHICYA_R13623</name>
</gene>
<evidence type="ECO:0000313" key="8">
    <source>
        <dbReference type="Proteomes" id="UP000565785"/>
    </source>
</evidence>
<dbReference type="InterPro" id="IPR001965">
    <property type="entry name" value="Znf_PHD"/>
</dbReference>
<dbReference type="SUPFAM" id="SSF57850">
    <property type="entry name" value="RING/U-box"/>
    <property type="match status" value="1"/>
</dbReference>
<evidence type="ECO:0000259" key="6">
    <source>
        <dbReference type="PROSITE" id="PS51805"/>
    </source>
</evidence>
<dbReference type="InterPro" id="IPR013083">
    <property type="entry name" value="Znf_RING/FYVE/PHD"/>
</dbReference>
<feature type="domain" description="PHD-type" evidence="6">
    <location>
        <begin position="1"/>
        <end position="48"/>
    </location>
</feature>
<proteinExistence type="predicted"/>
<dbReference type="PANTHER" id="PTHR12420:SF47">
    <property type="entry name" value="PHD FINGER PROTEIN 7"/>
    <property type="match status" value="1"/>
</dbReference>
<name>A0A7L1NPC4_RHICY</name>
<protein>
    <submittedName>
        <fullName evidence="7">G2E3 ligase</fullName>
    </submittedName>
</protein>
<evidence type="ECO:0000256" key="4">
    <source>
        <dbReference type="PROSITE-ProRule" id="PRU00175"/>
    </source>
</evidence>
<dbReference type="Gene3D" id="3.30.40.10">
    <property type="entry name" value="Zinc/RING finger domain, C3HC4 (zinc finger)"/>
    <property type="match status" value="3"/>
</dbReference>
<accession>A0A7L1NPC4</accession>
<dbReference type="PROSITE" id="PS01359">
    <property type="entry name" value="ZF_PHD_1"/>
    <property type="match status" value="1"/>
</dbReference>
<dbReference type="Pfam" id="PF13771">
    <property type="entry name" value="zf-HC5HC2H"/>
    <property type="match status" value="1"/>
</dbReference>